<gene>
    <name evidence="2" type="ORF">A6769_06975</name>
</gene>
<dbReference type="Proteomes" id="UP000252085">
    <property type="component" value="Unassembled WGS sequence"/>
</dbReference>
<proteinExistence type="predicted"/>
<feature type="transmembrane region" description="Helical" evidence="1">
    <location>
        <begin position="5"/>
        <end position="20"/>
    </location>
</feature>
<comment type="caution">
    <text evidence="2">The sequence shown here is derived from an EMBL/GenBank/DDBJ whole genome shotgun (WGS) entry which is preliminary data.</text>
</comment>
<evidence type="ECO:0000313" key="2">
    <source>
        <dbReference type="EMBL" id="RCJ39487.1"/>
    </source>
</evidence>
<name>A0A367RSD5_NOSPU</name>
<evidence type="ECO:0000256" key="1">
    <source>
        <dbReference type="SAM" id="Phobius"/>
    </source>
</evidence>
<dbReference type="EMBL" id="LXQE01000096">
    <property type="protein sequence ID" value="RCJ39487.1"/>
    <property type="molecule type" value="Genomic_DNA"/>
</dbReference>
<dbReference type="AlphaFoldDB" id="A0A367RSD5"/>
<evidence type="ECO:0000313" key="3">
    <source>
        <dbReference type="Proteomes" id="UP000252085"/>
    </source>
</evidence>
<organism evidence="2 3">
    <name type="scientific">Nostoc punctiforme NIES-2108</name>
    <dbReference type="NCBI Taxonomy" id="1356359"/>
    <lineage>
        <taxon>Bacteria</taxon>
        <taxon>Bacillati</taxon>
        <taxon>Cyanobacteriota</taxon>
        <taxon>Cyanophyceae</taxon>
        <taxon>Nostocales</taxon>
        <taxon>Nostocaceae</taxon>
        <taxon>Nostoc</taxon>
    </lineage>
</organism>
<keyword evidence="1" id="KW-1133">Transmembrane helix</keyword>
<feature type="transmembrane region" description="Helical" evidence="1">
    <location>
        <begin position="32"/>
        <end position="60"/>
    </location>
</feature>
<evidence type="ECO:0008006" key="4">
    <source>
        <dbReference type="Google" id="ProtNLM"/>
    </source>
</evidence>
<keyword evidence="1" id="KW-0812">Transmembrane</keyword>
<sequence>MALYFLILPCVCFITGYFLFKNRNNEISHLVTVFAAISLILGLMLAPWQVLLILLILILISTSSEYYTSKLVSRETQYTQQPVPKSEPDYNLIYRGACYRHDLNSKLDGETTPSVTHKLSFRGCTYFVCANPNAQSNGIITPRVTHKLSFRGSTYSINRTTHREIKEQGS</sequence>
<accession>A0A367RSD5</accession>
<keyword evidence="1" id="KW-0472">Membrane</keyword>
<reference evidence="2 3" key="1">
    <citation type="submission" date="2016-04" db="EMBL/GenBank/DDBJ databases">
        <authorList>
            <person name="Evans L.H."/>
            <person name="Alamgir A."/>
            <person name="Owens N."/>
            <person name="Weber N.D."/>
            <person name="Virtaneva K."/>
            <person name="Barbian K."/>
            <person name="Babar A."/>
            <person name="Rosenke K."/>
        </authorList>
    </citation>
    <scope>NUCLEOTIDE SEQUENCE [LARGE SCALE GENOMIC DNA]</scope>
    <source>
        <strain evidence="2">NIES-2108</strain>
    </source>
</reference>
<protein>
    <recommendedName>
        <fullName evidence="4">DUF4278 domain-containing protein</fullName>
    </recommendedName>
</protein>